<evidence type="ECO:0000313" key="2">
    <source>
        <dbReference type="EMBL" id="KAK3918902.1"/>
    </source>
</evidence>
<feature type="transmembrane region" description="Helical" evidence="1">
    <location>
        <begin position="12"/>
        <end position="29"/>
    </location>
</feature>
<dbReference type="Proteomes" id="UP001219518">
    <property type="component" value="Unassembled WGS sequence"/>
</dbReference>
<reference evidence="2" key="2">
    <citation type="journal article" date="2023" name="BMC Genomics">
        <title>Pest status, molecular evolution, and epigenetic factors derived from the genome assembly of Frankliniella fusca, a thysanopteran phytovirus vector.</title>
        <authorList>
            <person name="Catto M.A."/>
            <person name="Labadie P.E."/>
            <person name="Jacobson A.L."/>
            <person name="Kennedy G.G."/>
            <person name="Srinivasan R."/>
            <person name="Hunt B.G."/>
        </authorList>
    </citation>
    <scope>NUCLEOTIDE SEQUENCE</scope>
    <source>
        <strain evidence="2">PL_HMW_Pooled</strain>
    </source>
</reference>
<protein>
    <submittedName>
        <fullName evidence="2">Nickel insertion protein</fullName>
    </submittedName>
</protein>
<organism evidence="2 3">
    <name type="scientific">Frankliniella fusca</name>
    <dbReference type="NCBI Taxonomy" id="407009"/>
    <lineage>
        <taxon>Eukaryota</taxon>
        <taxon>Metazoa</taxon>
        <taxon>Ecdysozoa</taxon>
        <taxon>Arthropoda</taxon>
        <taxon>Hexapoda</taxon>
        <taxon>Insecta</taxon>
        <taxon>Pterygota</taxon>
        <taxon>Neoptera</taxon>
        <taxon>Paraneoptera</taxon>
        <taxon>Thysanoptera</taxon>
        <taxon>Terebrantia</taxon>
        <taxon>Thripoidea</taxon>
        <taxon>Thripidae</taxon>
        <taxon>Frankliniella</taxon>
    </lineage>
</organism>
<evidence type="ECO:0000256" key="1">
    <source>
        <dbReference type="SAM" id="Phobius"/>
    </source>
</evidence>
<accession>A0AAE1HCJ5</accession>
<reference evidence="2" key="1">
    <citation type="submission" date="2021-07" db="EMBL/GenBank/DDBJ databases">
        <authorList>
            <person name="Catto M.A."/>
            <person name="Jacobson A."/>
            <person name="Kennedy G."/>
            <person name="Labadie P."/>
            <person name="Hunt B.G."/>
            <person name="Srinivasan R."/>
        </authorList>
    </citation>
    <scope>NUCLEOTIDE SEQUENCE</scope>
    <source>
        <strain evidence="2">PL_HMW_Pooled</strain>
        <tissue evidence="2">Head</tissue>
    </source>
</reference>
<dbReference type="EMBL" id="JAHWGI010000968">
    <property type="protein sequence ID" value="KAK3918902.1"/>
    <property type="molecule type" value="Genomic_DNA"/>
</dbReference>
<evidence type="ECO:0000313" key="3">
    <source>
        <dbReference type="Proteomes" id="UP001219518"/>
    </source>
</evidence>
<dbReference type="AlphaFoldDB" id="A0AAE1HCJ5"/>
<comment type="caution">
    <text evidence="2">The sequence shown here is derived from an EMBL/GenBank/DDBJ whole genome shotgun (WGS) entry which is preliminary data.</text>
</comment>
<proteinExistence type="predicted"/>
<dbReference type="PANTHER" id="PTHR46579:SF1">
    <property type="entry name" value="F5_8 TYPE C DOMAIN-CONTAINING PROTEIN"/>
    <property type="match status" value="1"/>
</dbReference>
<gene>
    <name evidence="2" type="ORF">KUF71_001026</name>
</gene>
<keyword evidence="1" id="KW-0472">Membrane</keyword>
<dbReference type="PANTHER" id="PTHR46579">
    <property type="entry name" value="F5/8 TYPE C DOMAIN-CONTAINING PROTEIN-RELATED"/>
    <property type="match status" value="1"/>
</dbReference>
<keyword evidence="1" id="KW-0812">Transmembrane</keyword>
<keyword evidence="3" id="KW-1185">Reference proteome</keyword>
<name>A0AAE1HCJ5_9NEOP</name>
<keyword evidence="1" id="KW-1133">Transmembrane helix</keyword>
<sequence>MADWKSSMFKSWFLYFSVAVLHGLLPPLYHRHYSSLVAAVQLLNAEEVSVATRTTAKELLEKFMSHFEDMYGREYMTLNFHQLLHLEKLVEELGPLWTTSCFSLESINGELLKMIHGTRFVERQIASSVNVNLALPEIIKDLKDSDANQFCNFVTKTTNTCKSAMPL</sequence>